<sequence length="148" mass="16817">MKQAIDQFLQSKNIAILGMSSNSAKFGNLAYKELSKKNYQLYPIHPKAKKIDGVKCHKEFGEIEQTIDGVLISVPPSESDKIVDLVHQAGIKNVWLQQGAQSEKAIQYCKENDINVVYNECILMFAEPVTSFHKFHHFLWKVLGKLPK</sequence>
<reference evidence="2" key="1">
    <citation type="journal article" date="2014" name="Front. Microbiol.">
        <title>High frequency of phylogenetically diverse reductive dehalogenase-homologous genes in deep subseafloor sedimentary metagenomes.</title>
        <authorList>
            <person name="Kawai M."/>
            <person name="Futagami T."/>
            <person name="Toyoda A."/>
            <person name="Takaki Y."/>
            <person name="Nishi S."/>
            <person name="Hori S."/>
            <person name="Arai W."/>
            <person name="Tsubouchi T."/>
            <person name="Morono Y."/>
            <person name="Uchiyama I."/>
            <person name="Ito T."/>
            <person name="Fujiyama A."/>
            <person name="Inagaki F."/>
            <person name="Takami H."/>
        </authorList>
    </citation>
    <scope>NUCLEOTIDE SEQUENCE</scope>
    <source>
        <strain evidence="2">Expedition CK06-06</strain>
    </source>
</reference>
<dbReference type="Pfam" id="PF13380">
    <property type="entry name" value="CoA_binding_2"/>
    <property type="match status" value="1"/>
</dbReference>
<evidence type="ECO:0000313" key="2">
    <source>
        <dbReference type="EMBL" id="GAG89440.1"/>
    </source>
</evidence>
<organism evidence="2">
    <name type="scientific">marine sediment metagenome</name>
    <dbReference type="NCBI Taxonomy" id="412755"/>
    <lineage>
        <taxon>unclassified sequences</taxon>
        <taxon>metagenomes</taxon>
        <taxon>ecological metagenomes</taxon>
    </lineage>
</organism>
<dbReference type="Gene3D" id="3.40.50.720">
    <property type="entry name" value="NAD(P)-binding Rossmann-like Domain"/>
    <property type="match status" value="1"/>
</dbReference>
<gene>
    <name evidence="2" type="ORF">S01H4_27189</name>
</gene>
<dbReference type="PANTHER" id="PTHR33303">
    <property type="entry name" value="CYTOPLASMIC PROTEIN-RELATED"/>
    <property type="match status" value="1"/>
</dbReference>
<dbReference type="SMART" id="SM00881">
    <property type="entry name" value="CoA_binding"/>
    <property type="match status" value="1"/>
</dbReference>
<dbReference type="InterPro" id="IPR003781">
    <property type="entry name" value="CoA-bd"/>
</dbReference>
<evidence type="ECO:0000259" key="1">
    <source>
        <dbReference type="SMART" id="SM00881"/>
    </source>
</evidence>
<dbReference type="EMBL" id="BART01013236">
    <property type="protein sequence ID" value="GAG89440.1"/>
    <property type="molecule type" value="Genomic_DNA"/>
</dbReference>
<comment type="caution">
    <text evidence="2">The sequence shown here is derived from an EMBL/GenBank/DDBJ whole genome shotgun (WGS) entry which is preliminary data.</text>
</comment>
<name>X1B363_9ZZZZ</name>
<dbReference type="PANTHER" id="PTHR33303:SF2">
    <property type="entry name" value="COA-BINDING DOMAIN-CONTAINING PROTEIN"/>
    <property type="match status" value="1"/>
</dbReference>
<proteinExistence type="predicted"/>
<feature type="domain" description="CoA-binding" evidence="1">
    <location>
        <begin position="8"/>
        <end position="100"/>
    </location>
</feature>
<dbReference type="AlphaFoldDB" id="X1B363"/>
<protein>
    <recommendedName>
        <fullName evidence="1">CoA-binding domain-containing protein</fullName>
    </recommendedName>
</protein>
<dbReference type="SUPFAM" id="SSF51735">
    <property type="entry name" value="NAD(P)-binding Rossmann-fold domains"/>
    <property type="match status" value="1"/>
</dbReference>
<accession>X1B363</accession>
<dbReference type="InterPro" id="IPR036291">
    <property type="entry name" value="NAD(P)-bd_dom_sf"/>
</dbReference>